<evidence type="ECO:0000313" key="1">
    <source>
        <dbReference type="EMBL" id="AGR47616.1"/>
    </source>
</evidence>
<evidence type="ECO:0000313" key="2">
    <source>
        <dbReference type="Proteomes" id="UP000015095"/>
    </source>
</evidence>
<dbReference type="RefSeq" id="YP_008858684.1">
    <property type="nucleotide sequence ID" value="NC_022980.1"/>
</dbReference>
<proteinExistence type="predicted"/>
<dbReference type="EMBL" id="KC595518">
    <property type="protein sequence ID" value="AGR47616.1"/>
    <property type="molecule type" value="Genomic_DNA"/>
</dbReference>
<protein>
    <submittedName>
        <fullName evidence="1">Uncharacterized protein</fullName>
    </submittedName>
</protein>
<organism evidence="1 2">
    <name type="scientific">Brevibacillus phage Davies</name>
    <dbReference type="NCBI Taxonomy" id="1296662"/>
    <lineage>
        <taxon>Viruses</taxon>
        <taxon>Duplodnaviria</taxon>
        <taxon>Heunggongvirae</taxon>
        <taxon>Uroviricota</taxon>
        <taxon>Caudoviricetes</taxon>
        <taxon>Abouovirus</taxon>
        <taxon>Abouovirus davies</taxon>
    </lineage>
</organism>
<name>S5M6E6_9CAUD</name>
<reference evidence="1 2" key="1">
    <citation type="journal article" date="2013" name="Genome Announc.">
        <title>Complete Genome Sequences of Five Paenibacillus larvae Bacteriophages.</title>
        <authorList>
            <person name="Sheflo M.A."/>
            <person name="Gardner A.V."/>
            <person name="Merrill B.D."/>
            <person name="Fisher J.N."/>
            <person name="Lunt B.L."/>
            <person name="Breakwell D.P."/>
            <person name="Grose J.H."/>
            <person name="Burnett S.H."/>
        </authorList>
    </citation>
    <scope>NUCLEOTIDE SEQUENCE [LARGE SCALE GENOMIC DNA]</scope>
</reference>
<keyword evidence="2" id="KW-1185">Reference proteome</keyword>
<accession>S5M6E6</accession>
<dbReference type="KEGG" id="vg:18989751"/>
<dbReference type="Proteomes" id="UP000015095">
    <property type="component" value="Segment"/>
</dbReference>
<dbReference type="GeneID" id="18989751"/>
<sequence length="48" mass="5940">MGLLIFKNRHLDVTILLSRNIWVINYNFYYWRVVYISMIFNQNDNLKS</sequence>
<gene>
    <name evidence="1" type="ORF">DAVIES_49</name>
</gene>